<dbReference type="OrthoDB" id="706332at2"/>
<accession>U2HC18</accession>
<dbReference type="RefSeq" id="WP_021070791.1">
    <property type="nucleotide sequence ID" value="NZ_ATDL01000015.1"/>
</dbReference>
<organism evidence="1 2">
    <name type="scientific">Sphingobacterium paucimobilis HER1398</name>
    <dbReference type="NCBI Taxonomy" id="1346330"/>
    <lineage>
        <taxon>Bacteria</taxon>
        <taxon>Pseudomonadati</taxon>
        <taxon>Bacteroidota</taxon>
        <taxon>Sphingobacteriia</taxon>
        <taxon>Sphingobacteriales</taxon>
        <taxon>Sphingobacteriaceae</taxon>
        <taxon>Sphingobacterium</taxon>
    </lineage>
</organism>
<protein>
    <submittedName>
        <fullName evidence="1">Uncharacterized protein</fullName>
    </submittedName>
</protein>
<dbReference type="STRING" id="1346330.M472_10975"/>
<keyword evidence="2" id="KW-1185">Reference proteome</keyword>
<sequence>MYIPFEQVTVKLFHDLVERGYRHYVLQRFEWPGVAKSKGFMLSPYADEQSARVHALELYAKEGKALQLPDDAAKIGDLLQVNSGYRIFINKFSDENWNTRIRKHFQQNVINYLRTNTRFKRTDTIDVFFTIESGRVWAMISSVDTKLKVPAINIIR</sequence>
<gene>
    <name evidence="1" type="ORF">M472_10975</name>
</gene>
<evidence type="ECO:0000313" key="1">
    <source>
        <dbReference type="EMBL" id="ERJ59296.1"/>
    </source>
</evidence>
<name>U2HC18_9SPHI</name>
<dbReference type="eggNOG" id="ENOG5033NQQ">
    <property type="taxonomic scope" value="Bacteria"/>
</dbReference>
<dbReference type="EMBL" id="ATDL01000015">
    <property type="protein sequence ID" value="ERJ59296.1"/>
    <property type="molecule type" value="Genomic_DNA"/>
</dbReference>
<comment type="caution">
    <text evidence="1">The sequence shown here is derived from an EMBL/GenBank/DDBJ whole genome shotgun (WGS) entry which is preliminary data.</text>
</comment>
<dbReference type="AlphaFoldDB" id="U2HC18"/>
<proteinExistence type="predicted"/>
<dbReference type="Proteomes" id="UP000016584">
    <property type="component" value="Unassembled WGS sequence"/>
</dbReference>
<evidence type="ECO:0000313" key="2">
    <source>
        <dbReference type="Proteomes" id="UP000016584"/>
    </source>
</evidence>
<dbReference type="PATRIC" id="fig|1346330.5.peg.2631"/>
<reference evidence="1 2" key="1">
    <citation type="journal article" date="2013" name="Genome Announc.">
        <title>The Draft Genome Sequence of Sphingomonas paucimobilis Strain HER1398 (Proteobacteria), Host to the Giant PAU Phage, Indicates That It Is a Member of the Genus Sphingobacterium (Bacteroidetes).</title>
        <authorList>
            <person name="White R.A.III."/>
            <person name="Suttle C.A."/>
        </authorList>
    </citation>
    <scope>NUCLEOTIDE SEQUENCE [LARGE SCALE GENOMIC DNA]</scope>
    <source>
        <strain evidence="1 2">HER1398</strain>
    </source>
</reference>